<name>A0A9N9X9C8_DIABA</name>
<dbReference type="EMBL" id="OU898277">
    <property type="protein sequence ID" value="CAG9830135.1"/>
    <property type="molecule type" value="Genomic_DNA"/>
</dbReference>
<sequence length="125" mass="14070">MALLAQFVVLPFMEIDIQQFAACIIQNFGEDIAATEMEVIEFQNDLALKSLVSSTECIWPINQAAISPLKKAIYAIDDIPMLKLRGKNAYKPSTEEKNRICIGKSLHERHAIPMKLVKTMSTINF</sequence>
<accession>A0A9N9X9C8</accession>
<reference evidence="1" key="1">
    <citation type="submission" date="2022-01" db="EMBL/GenBank/DDBJ databases">
        <authorList>
            <person name="King R."/>
        </authorList>
    </citation>
    <scope>NUCLEOTIDE SEQUENCE</scope>
</reference>
<dbReference type="OrthoDB" id="6772448at2759"/>
<gene>
    <name evidence="1" type="ORF">DIABBA_LOCUS3864</name>
</gene>
<organism evidence="1 2">
    <name type="scientific">Diabrotica balteata</name>
    <name type="common">Banded cucumber beetle</name>
    <dbReference type="NCBI Taxonomy" id="107213"/>
    <lineage>
        <taxon>Eukaryota</taxon>
        <taxon>Metazoa</taxon>
        <taxon>Ecdysozoa</taxon>
        <taxon>Arthropoda</taxon>
        <taxon>Hexapoda</taxon>
        <taxon>Insecta</taxon>
        <taxon>Pterygota</taxon>
        <taxon>Neoptera</taxon>
        <taxon>Endopterygota</taxon>
        <taxon>Coleoptera</taxon>
        <taxon>Polyphaga</taxon>
        <taxon>Cucujiformia</taxon>
        <taxon>Chrysomeloidea</taxon>
        <taxon>Chrysomelidae</taxon>
        <taxon>Galerucinae</taxon>
        <taxon>Diabroticina</taxon>
        <taxon>Diabroticites</taxon>
        <taxon>Diabrotica</taxon>
    </lineage>
</organism>
<dbReference type="AlphaFoldDB" id="A0A9N9X9C8"/>
<evidence type="ECO:0000313" key="1">
    <source>
        <dbReference type="EMBL" id="CAG9830135.1"/>
    </source>
</evidence>
<evidence type="ECO:0000313" key="2">
    <source>
        <dbReference type="Proteomes" id="UP001153709"/>
    </source>
</evidence>
<proteinExistence type="predicted"/>
<dbReference type="Proteomes" id="UP001153709">
    <property type="component" value="Chromosome 2"/>
</dbReference>
<protein>
    <submittedName>
        <fullName evidence="1">Uncharacterized protein</fullName>
    </submittedName>
</protein>
<keyword evidence="2" id="KW-1185">Reference proteome</keyword>